<reference evidence="1 2" key="1">
    <citation type="journal article" date="2021" name="Sci. Rep.">
        <title>The genome of the diatom Chaetoceros tenuissimus carries an ancient integrated fragment of an extant virus.</title>
        <authorList>
            <person name="Hongo Y."/>
            <person name="Kimura K."/>
            <person name="Takaki Y."/>
            <person name="Yoshida Y."/>
            <person name="Baba S."/>
            <person name="Kobayashi G."/>
            <person name="Nagasaki K."/>
            <person name="Hano T."/>
            <person name="Tomaru Y."/>
        </authorList>
    </citation>
    <scope>NUCLEOTIDE SEQUENCE [LARGE SCALE GENOMIC DNA]</scope>
    <source>
        <strain evidence="1 2">NIES-3715</strain>
    </source>
</reference>
<dbReference type="AlphaFoldDB" id="A0AAD3CDW3"/>
<dbReference type="EMBL" id="BLLK01000019">
    <property type="protein sequence ID" value="GFH44307.1"/>
    <property type="molecule type" value="Genomic_DNA"/>
</dbReference>
<evidence type="ECO:0000313" key="1">
    <source>
        <dbReference type="EMBL" id="GFH44307.1"/>
    </source>
</evidence>
<proteinExistence type="predicted"/>
<organism evidence="1 2">
    <name type="scientific">Chaetoceros tenuissimus</name>
    <dbReference type="NCBI Taxonomy" id="426638"/>
    <lineage>
        <taxon>Eukaryota</taxon>
        <taxon>Sar</taxon>
        <taxon>Stramenopiles</taxon>
        <taxon>Ochrophyta</taxon>
        <taxon>Bacillariophyta</taxon>
        <taxon>Coscinodiscophyceae</taxon>
        <taxon>Chaetocerotophycidae</taxon>
        <taxon>Chaetocerotales</taxon>
        <taxon>Chaetocerotaceae</taxon>
        <taxon>Chaetoceros</taxon>
    </lineage>
</organism>
<protein>
    <submittedName>
        <fullName evidence="1">Uncharacterized protein</fullName>
    </submittedName>
</protein>
<gene>
    <name evidence="1" type="ORF">CTEN210_00781</name>
</gene>
<keyword evidence="2" id="KW-1185">Reference proteome</keyword>
<accession>A0AAD3CDW3</accession>
<sequence>MCIDVIHEIFPGAEVEWERTERVQVPMMTVDETKSGKQILTFDQNEMSDDMYGPSVDMLRQKLKEIKNTSDSS</sequence>
<dbReference type="Proteomes" id="UP001054902">
    <property type="component" value="Unassembled WGS sequence"/>
</dbReference>
<comment type="caution">
    <text evidence="1">The sequence shown here is derived from an EMBL/GenBank/DDBJ whole genome shotgun (WGS) entry which is preliminary data.</text>
</comment>
<evidence type="ECO:0000313" key="2">
    <source>
        <dbReference type="Proteomes" id="UP001054902"/>
    </source>
</evidence>
<name>A0AAD3CDW3_9STRA</name>